<evidence type="ECO:0000256" key="6">
    <source>
        <dbReference type="ARBA" id="ARBA00023065"/>
    </source>
</evidence>
<dbReference type="SUPFAM" id="SSF56935">
    <property type="entry name" value="Porins"/>
    <property type="match status" value="1"/>
</dbReference>
<dbReference type="InterPro" id="IPR000531">
    <property type="entry name" value="Beta-barrel_TonB"/>
</dbReference>
<evidence type="ECO:0000256" key="8">
    <source>
        <dbReference type="ARBA" id="ARBA00023136"/>
    </source>
</evidence>
<evidence type="ECO:0000256" key="7">
    <source>
        <dbReference type="ARBA" id="ARBA00023077"/>
    </source>
</evidence>
<evidence type="ECO:0000313" key="15">
    <source>
        <dbReference type="Proteomes" id="UP000619838"/>
    </source>
</evidence>
<evidence type="ECO:0000259" key="13">
    <source>
        <dbReference type="Pfam" id="PF07715"/>
    </source>
</evidence>
<evidence type="ECO:0000256" key="3">
    <source>
        <dbReference type="ARBA" id="ARBA00022452"/>
    </source>
</evidence>
<comment type="subcellular location">
    <subcellularLocation>
        <location evidence="1 10">Cell outer membrane</location>
        <topology evidence="1 10">Multi-pass membrane protein</topology>
    </subcellularLocation>
</comment>
<organism evidence="14 15">
    <name type="scientific">Prosthecochloris ethylica</name>
    <dbReference type="NCBI Taxonomy" id="2743976"/>
    <lineage>
        <taxon>Bacteria</taxon>
        <taxon>Pseudomonadati</taxon>
        <taxon>Chlorobiota</taxon>
        <taxon>Chlorobiia</taxon>
        <taxon>Chlorobiales</taxon>
        <taxon>Chlorobiaceae</taxon>
        <taxon>Prosthecochloris</taxon>
    </lineage>
</organism>
<dbReference type="Pfam" id="PF00593">
    <property type="entry name" value="TonB_dep_Rec_b-barrel"/>
    <property type="match status" value="1"/>
</dbReference>
<dbReference type="Gene3D" id="2.40.170.20">
    <property type="entry name" value="TonB-dependent receptor, beta-barrel domain"/>
    <property type="match status" value="1"/>
</dbReference>
<keyword evidence="2 10" id="KW-0813">Transport</keyword>
<keyword evidence="4 10" id="KW-0812">Transmembrane</keyword>
<evidence type="ECO:0000256" key="10">
    <source>
        <dbReference type="PROSITE-ProRule" id="PRU01360"/>
    </source>
</evidence>
<keyword evidence="3 10" id="KW-1134">Transmembrane beta strand</keyword>
<keyword evidence="15" id="KW-1185">Reference proteome</keyword>
<evidence type="ECO:0000256" key="5">
    <source>
        <dbReference type="ARBA" id="ARBA00022729"/>
    </source>
</evidence>
<keyword evidence="7 11" id="KW-0798">TonB box</keyword>
<dbReference type="Gene3D" id="2.170.130.10">
    <property type="entry name" value="TonB-dependent receptor, plug domain"/>
    <property type="match status" value="1"/>
</dbReference>
<evidence type="ECO:0000256" key="1">
    <source>
        <dbReference type="ARBA" id="ARBA00004571"/>
    </source>
</evidence>
<dbReference type="PROSITE" id="PS52016">
    <property type="entry name" value="TONB_DEPENDENT_REC_3"/>
    <property type="match status" value="1"/>
</dbReference>
<feature type="domain" description="TonB-dependent receptor-like beta-barrel" evidence="12">
    <location>
        <begin position="130"/>
        <end position="545"/>
    </location>
</feature>
<proteinExistence type="inferred from homology"/>
<dbReference type="EMBL" id="JADGII010000020">
    <property type="protein sequence ID" value="MBF0637417.1"/>
    <property type="molecule type" value="Genomic_DNA"/>
</dbReference>
<comment type="caution">
    <text evidence="14">The sequence shown here is derived from an EMBL/GenBank/DDBJ whole genome shotgun (WGS) entry which is preliminary data.</text>
</comment>
<dbReference type="InterPro" id="IPR037066">
    <property type="entry name" value="Plug_dom_sf"/>
</dbReference>
<dbReference type="PANTHER" id="PTHR30069">
    <property type="entry name" value="TONB-DEPENDENT OUTER MEMBRANE RECEPTOR"/>
    <property type="match status" value="1"/>
</dbReference>
<sequence length="571" mass="62863">MSVVSSVLFSLFLIAVAPSELSAQQQDEQLVITAEEIRAMNVQKIDDLLNRIPGVKAGDSSVSIRGSSNVKVMLDGRSINDPTSYSGAVKWSMISLEAVERIEVIKGGGSTSYGDNTGGGVIVITSRRSDHFSATAGGYLGNHGQQKAALDVQGGTGRLSAGFSAGYENSDGFTVNDDKKRRRAGARVGYRFSDDLSLSLSGDYNDEHKGLRGYPERRTPNSRKEYDDVSLLFGQDIGDVSGKTWYSVARTLSTDPDRELSASLEVTRAGQSVEGPLSLPLAGDVDSGIGYEWQKASGSSVGKADEEQAWVFLSKTMQLGSGPWSVTAGARGNIYSEYSATLNPEMKARYRTRKLSLELAYSRASNLPTFRKRFYESSVTKPNPDLQMEKATNYALSLSVVPDSSLSFDASLFYRDIEDRITYVRDLETNTGRYENFGEVTYKGVEVSASWSPSSLFEFTSSYSYLHALNEETGFWLPAKPFHTIMADVVFRPLDGWSFRAVVKYNGKTYVDSQNTRTLAAYTVVDARADYSLGDLTLYCDIDNLLDESYFYVDGYDAPPREWVVGMNYNF</sequence>
<evidence type="ECO:0000256" key="4">
    <source>
        <dbReference type="ARBA" id="ARBA00022692"/>
    </source>
</evidence>
<protein>
    <submittedName>
        <fullName evidence="14">TonB-dependent receptor</fullName>
    </submittedName>
</protein>
<gene>
    <name evidence="14" type="ORF">INT08_09590</name>
</gene>
<dbReference type="Pfam" id="PF07715">
    <property type="entry name" value="Plug"/>
    <property type="match status" value="1"/>
</dbReference>
<name>A0ABR9XU75_9CHLB</name>
<evidence type="ECO:0000256" key="9">
    <source>
        <dbReference type="ARBA" id="ARBA00023237"/>
    </source>
</evidence>
<keyword evidence="5" id="KW-0732">Signal</keyword>
<keyword evidence="8 10" id="KW-0472">Membrane</keyword>
<dbReference type="InterPro" id="IPR039426">
    <property type="entry name" value="TonB-dep_rcpt-like"/>
</dbReference>
<keyword evidence="6" id="KW-0406">Ion transport</keyword>
<evidence type="ECO:0000256" key="11">
    <source>
        <dbReference type="RuleBase" id="RU003357"/>
    </source>
</evidence>
<accession>A0ABR9XU75</accession>
<keyword evidence="14" id="KW-0675">Receptor</keyword>
<dbReference type="InterPro" id="IPR036942">
    <property type="entry name" value="Beta-barrel_TonB_sf"/>
</dbReference>
<dbReference type="Proteomes" id="UP000619838">
    <property type="component" value="Unassembled WGS sequence"/>
</dbReference>
<evidence type="ECO:0000313" key="14">
    <source>
        <dbReference type="EMBL" id="MBF0637417.1"/>
    </source>
</evidence>
<dbReference type="InterPro" id="IPR012910">
    <property type="entry name" value="Plug_dom"/>
</dbReference>
<feature type="domain" description="TonB-dependent receptor plug" evidence="13">
    <location>
        <begin position="31"/>
        <end position="121"/>
    </location>
</feature>
<keyword evidence="9 10" id="KW-0998">Cell outer membrane</keyword>
<dbReference type="PANTHER" id="PTHR30069:SF53">
    <property type="entry name" value="COLICIN I RECEPTOR-RELATED"/>
    <property type="match status" value="1"/>
</dbReference>
<evidence type="ECO:0000256" key="2">
    <source>
        <dbReference type="ARBA" id="ARBA00022448"/>
    </source>
</evidence>
<evidence type="ECO:0000259" key="12">
    <source>
        <dbReference type="Pfam" id="PF00593"/>
    </source>
</evidence>
<dbReference type="CDD" id="cd01347">
    <property type="entry name" value="ligand_gated_channel"/>
    <property type="match status" value="1"/>
</dbReference>
<comment type="similarity">
    <text evidence="10 11">Belongs to the TonB-dependent receptor family.</text>
</comment>
<reference evidence="14 15" key="1">
    <citation type="journal article" date="2020" name="Microorganisms">
        <title>Simultaneous Genome Sequencing of Prosthecochloris ethylica and Desulfuromonas acetoxidans within a Syntrophic Mixture Reveals Unique Pili and Protein Interactions.</title>
        <authorList>
            <person name="Kyndt J.A."/>
            <person name="Van Beeumen J.J."/>
            <person name="Meyer T.E."/>
        </authorList>
    </citation>
    <scope>NUCLEOTIDE SEQUENCE [LARGE SCALE GENOMIC DNA]</scope>
    <source>
        <strain evidence="14 15">N3</strain>
    </source>
</reference>